<reference evidence="2 3" key="1">
    <citation type="submission" date="2023-10" db="EMBL/GenBank/DDBJ databases">
        <authorList>
            <person name="Botero Cardona J."/>
        </authorList>
    </citation>
    <scope>NUCLEOTIDE SEQUENCE [LARGE SCALE GENOMIC DNA]</scope>
    <source>
        <strain evidence="2 3">R-82641</strain>
    </source>
</reference>
<dbReference type="Proteomes" id="UP001314200">
    <property type="component" value="Unassembled WGS sequence"/>
</dbReference>
<name>A0ABN9YIA5_9LACO</name>
<dbReference type="RefSeq" id="WP_338345496.1">
    <property type="nucleotide sequence ID" value="NZ_CAUZLJ010000003.1"/>
</dbReference>
<organism evidence="2 3">
    <name type="scientific">Fructobacillus cardui</name>
    <dbReference type="NCBI Taxonomy" id="2893170"/>
    <lineage>
        <taxon>Bacteria</taxon>
        <taxon>Bacillati</taxon>
        <taxon>Bacillota</taxon>
        <taxon>Bacilli</taxon>
        <taxon>Lactobacillales</taxon>
        <taxon>Lactobacillaceae</taxon>
        <taxon>Fructobacillus</taxon>
    </lineage>
</organism>
<evidence type="ECO:0000313" key="3">
    <source>
        <dbReference type="Proteomes" id="UP001314200"/>
    </source>
</evidence>
<comment type="caution">
    <text evidence="2">The sequence shown here is derived from an EMBL/GenBank/DDBJ whole genome shotgun (WGS) entry which is preliminary data.</text>
</comment>
<gene>
    <name evidence="2" type="ORF">R82641_BJNNKPBH_00030</name>
</gene>
<evidence type="ECO:0000256" key="1">
    <source>
        <dbReference type="SAM" id="MobiDB-lite"/>
    </source>
</evidence>
<feature type="region of interest" description="Disordered" evidence="1">
    <location>
        <begin position="25"/>
        <end position="53"/>
    </location>
</feature>
<sequence>MVEKVRLADEEDFTKVGLQKNHIVPREDAGGRTPKANITNGGTLMPTLMMVPS</sequence>
<keyword evidence="3" id="KW-1185">Reference proteome</keyword>
<evidence type="ECO:0000313" key="2">
    <source>
        <dbReference type="EMBL" id="CAK1225037.1"/>
    </source>
</evidence>
<proteinExistence type="predicted"/>
<accession>A0ABN9YIA5</accession>
<protein>
    <submittedName>
        <fullName evidence="2">Uncharacterized protein</fullName>
    </submittedName>
</protein>
<dbReference type="EMBL" id="CAUZLY010000001">
    <property type="protein sequence ID" value="CAK1225037.1"/>
    <property type="molecule type" value="Genomic_DNA"/>
</dbReference>